<feature type="region of interest" description="Disordered" evidence="1">
    <location>
        <begin position="268"/>
        <end position="317"/>
    </location>
</feature>
<dbReference type="SMART" id="SM00516">
    <property type="entry name" value="SEC14"/>
    <property type="match status" value="1"/>
</dbReference>
<dbReference type="CDD" id="cd00170">
    <property type="entry name" value="SEC14"/>
    <property type="match status" value="1"/>
</dbReference>
<evidence type="ECO:0000313" key="4">
    <source>
        <dbReference type="Proteomes" id="UP000612055"/>
    </source>
</evidence>
<dbReference type="PROSITE" id="PS50191">
    <property type="entry name" value="CRAL_TRIO"/>
    <property type="match status" value="1"/>
</dbReference>
<dbReference type="InterPro" id="IPR036865">
    <property type="entry name" value="CRAL-TRIO_dom_sf"/>
</dbReference>
<dbReference type="PANTHER" id="PTHR46277">
    <property type="entry name" value="OS03G0850700 PROTEIN"/>
    <property type="match status" value="1"/>
</dbReference>
<dbReference type="InterPro" id="IPR036273">
    <property type="entry name" value="CRAL/TRIO_N_dom_sf"/>
</dbReference>
<dbReference type="OrthoDB" id="1434354at2759"/>
<gene>
    <name evidence="3" type="ORF">HYH03_005424</name>
</gene>
<dbReference type="PANTHER" id="PTHR46277:SF3">
    <property type="entry name" value="BINDING PROTEIN, PUTATIVE-RELATED"/>
    <property type="match status" value="1"/>
</dbReference>
<organism evidence="3 4">
    <name type="scientific">Edaphochlamys debaryana</name>
    <dbReference type="NCBI Taxonomy" id="47281"/>
    <lineage>
        <taxon>Eukaryota</taxon>
        <taxon>Viridiplantae</taxon>
        <taxon>Chlorophyta</taxon>
        <taxon>core chlorophytes</taxon>
        <taxon>Chlorophyceae</taxon>
        <taxon>CS clade</taxon>
        <taxon>Chlamydomonadales</taxon>
        <taxon>Chlamydomonadales incertae sedis</taxon>
        <taxon>Edaphochlamys</taxon>
    </lineage>
</organism>
<feature type="domain" description="CRAL-TRIO" evidence="2">
    <location>
        <begin position="81"/>
        <end position="239"/>
    </location>
</feature>
<evidence type="ECO:0000256" key="1">
    <source>
        <dbReference type="SAM" id="MobiDB-lite"/>
    </source>
</evidence>
<sequence>MTGHHPTVATAEQIAELRRMLGGSDGEVARQLLKGGEWGLDDATCRRWILARKGNLHDAARDLTAHAAWRAAFVPKGRIHEDEITDDLAQNKSFLPGYCKDGRPLCIVVVNRHKMNDAESSKRCIAYALDCAVLMGQRGPLGAAWDGKMSGIFDLRGLKMSNCDFATLRNVFDLLQHHYPERLEQLWLYCAPTIFFALWKLVYPFIDPVTREKVKFVYEKDAERDFKQGFDLDVLPKEILSCGTGRWVTLEQRYSQLLADVAAEAQQAQHAPAPASDEAGEVGGAGARVVAGPPPMEGKAEGGAQLRPEPAAVEVMA</sequence>
<reference evidence="3" key="1">
    <citation type="journal article" date="2020" name="bioRxiv">
        <title>Comparative genomics of Chlamydomonas.</title>
        <authorList>
            <person name="Craig R.J."/>
            <person name="Hasan A.R."/>
            <person name="Ness R.W."/>
            <person name="Keightley P.D."/>
        </authorList>
    </citation>
    <scope>NUCLEOTIDE SEQUENCE</scope>
    <source>
        <strain evidence="3">CCAP 11/70</strain>
    </source>
</reference>
<evidence type="ECO:0000259" key="2">
    <source>
        <dbReference type="PROSITE" id="PS50191"/>
    </source>
</evidence>
<dbReference type="SUPFAM" id="SSF46938">
    <property type="entry name" value="CRAL/TRIO N-terminal domain"/>
    <property type="match status" value="1"/>
</dbReference>
<name>A0A836C2A0_9CHLO</name>
<dbReference type="SUPFAM" id="SSF52087">
    <property type="entry name" value="CRAL/TRIO domain"/>
    <property type="match status" value="1"/>
</dbReference>
<dbReference type="Pfam" id="PF00650">
    <property type="entry name" value="CRAL_TRIO"/>
    <property type="match status" value="1"/>
</dbReference>
<proteinExistence type="predicted"/>
<dbReference type="InterPro" id="IPR001251">
    <property type="entry name" value="CRAL-TRIO_dom"/>
</dbReference>
<keyword evidence="4" id="KW-1185">Reference proteome</keyword>
<dbReference type="AlphaFoldDB" id="A0A836C2A0"/>
<accession>A0A836C2A0</accession>
<dbReference type="Proteomes" id="UP000612055">
    <property type="component" value="Unassembled WGS sequence"/>
</dbReference>
<dbReference type="EMBL" id="JAEHOE010000018">
    <property type="protein sequence ID" value="KAG2496602.1"/>
    <property type="molecule type" value="Genomic_DNA"/>
</dbReference>
<protein>
    <recommendedName>
        <fullName evidence="2">CRAL-TRIO domain-containing protein</fullName>
    </recommendedName>
</protein>
<comment type="caution">
    <text evidence="3">The sequence shown here is derived from an EMBL/GenBank/DDBJ whole genome shotgun (WGS) entry which is preliminary data.</text>
</comment>
<evidence type="ECO:0000313" key="3">
    <source>
        <dbReference type="EMBL" id="KAG2496602.1"/>
    </source>
</evidence>
<dbReference type="Gene3D" id="3.40.525.10">
    <property type="entry name" value="CRAL-TRIO lipid binding domain"/>
    <property type="match status" value="1"/>
</dbReference>